<organism evidence="3 4">
    <name type="scientific">Pseudozyma flocculosa</name>
    <dbReference type="NCBI Taxonomy" id="84751"/>
    <lineage>
        <taxon>Eukaryota</taxon>
        <taxon>Fungi</taxon>
        <taxon>Dikarya</taxon>
        <taxon>Basidiomycota</taxon>
        <taxon>Ustilaginomycotina</taxon>
        <taxon>Ustilaginomycetes</taxon>
        <taxon>Ustilaginales</taxon>
        <taxon>Ustilaginaceae</taxon>
        <taxon>Pseudozyma</taxon>
    </lineage>
</organism>
<feature type="compositionally biased region" description="Low complexity" evidence="2">
    <location>
        <begin position="445"/>
        <end position="461"/>
    </location>
</feature>
<feature type="region of interest" description="Disordered" evidence="2">
    <location>
        <begin position="369"/>
        <end position="466"/>
    </location>
</feature>
<feature type="compositionally biased region" description="Basic and acidic residues" evidence="2">
    <location>
        <begin position="382"/>
        <end position="395"/>
    </location>
</feature>
<evidence type="ECO:0000256" key="1">
    <source>
        <dbReference type="RuleBase" id="RU000487"/>
    </source>
</evidence>
<feature type="region of interest" description="Disordered" evidence="2">
    <location>
        <begin position="165"/>
        <end position="221"/>
    </location>
</feature>
<dbReference type="Proteomes" id="UP000323386">
    <property type="component" value="Unassembled WGS sequence"/>
</dbReference>
<dbReference type="AlphaFoldDB" id="A0A5C3EUV7"/>
<dbReference type="InterPro" id="IPR004000">
    <property type="entry name" value="Actin"/>
</dbReference>
<proteinExistence type="inferred from homology"/>
<dbReference type="InterPro" id="IPR043129">
    <property type="entry name" value="ATPase_NBD"/>
</dbReference>
<sequence>MPTASSSSTFAPSASDIIVLDNGASHLRLWSTAVPHPLVLPNFIGRSRSTRTTYLPAAFSASCKDLGGLHLRIPFERGHIIDWPALKLIWDDAFRHLLALPAAASGDPKGKAKARLLEGKTVIVTEPYFDFAEEQDALDTVLFEEYGADAIWRCTPAQLAVWDEANSANPPGSAAANRAEAQRAQKESPAGPAAAAAATATSTPPPPKKTRSRPSASATPAAASTLARRLKLVRPECTVVVDLGFSYTHAVPLVRNDVCWSAVRRLDLGGKLLTNLLKETLSFRQWDMMDETYLTNVVKERCCFVAAASGASPRAPSSVGRDRIVRDMQARRPSEWTFAELIEYCKATGGGRLRQEWKLPDYETVPQSDDELYGYIQSGPGSKDERDRWQRRNDEDGGGVGHSSVPDDDQGRRTDAFIGTVPPSSPSSPASNSARAHARKRRRASTASSSSSSGRGSSSPSHDAEAGEQILTLTTERFTVPESLFDPRLVGLDQCGVAELVSDAIAAMPETYREMAWSNILLIGGCARMVGLERRMRDELRALAPLDVPVRVRMAQDPSLSPINGAKHLITSTPTSLEYRFLKSHLLHRSEWSYKDTTTGGGGGGGGVVASERFGGWSSRSARQ</sequence>
<evidence type="ECO:0000256" key="2">
    <source>
        <dbReference type="SAM" id="MobiDB-lite"/>
    </source>
</evidence>
<feature type="region of interest" description="Disordered" evidence="2">
    <location>
        <begin position="597"/>
        <end position="624"/>
    </location>
</feature>
<evidence type="ECO:0000313" key="4">
    <source>
        <dbReference type="Proteomes" id="UP000323386"/>
    </source>
</evidence>
<reference evidence="3 4" key="1">
    <citation type="submission" date="2018-03" db="EMBL/GenBank/DDBJ databases">
        <authorList>
            <person name="Guldener U."/>
        </authorList>
    </citation>
    <scope>NUCLEOTIDE SEQUENCE [LARGE SCALE GENOMIC DNA]</scope>
    <source>
        <strain evidence="3 4">DAOM196992</strain>
    </source>
</reference>
<name>A0A5C3EUV7_9BASI</name>
<evidence type="ECO:0000313" key="3">
    <source>
        <dbReference type="EMBL" id="SPO35822.1"/>
    </source>
</evidence>
<dbReference type="PANTHER" id="PTHR11937">
    <property type="entry name" value="ACTIN"/>
    <property type="match status" value="1"/>
</dbReference>
<dbReference type="Gene3D" id="3.30.420.40">
    <property type="match status" value="2"/>
</dbReference>
<dbReference type="OrthoDB" id="6220758at2759"/>
<dbReference type="Pfam" id="PF00022">
    <property type="entry name" value="Actin"/>
    <property type="match status" value="1"/>
</dbReference>
<feature type="compositionally biased region" description="Low complexity" evidence="2">
    <location>
        <begin position="165"/>
        <end position="179"/>
    </location>
</feature>
<keyword evidence="4" id="KW-1185">Reference proteome</keyword>
<dbReference type="SMART" id="SM00268">
    <property type="entry name" value="ACTIN"/>
    <property type="match status" value="1"/>
</dbReference>
<accession>A0A5C3EUV7</accession>
<gene>
    <name evidence="3" type="ORF">PSFLO_01293</name>
</gene>
<feature type="compositionally biased region" description="Gly residues" evidence="2">
    <location>
        <begin position="599"/>
        <end position="608"/>
    </location>
</feature>
<protein>
    <submittedName>
        <fullName evidence="3">Uncharacterized protein</fullName>
    </submittedName>
</protein>
<dbReference type="EMBL" id="OOIP01000003">
    <property type="protein sequence ID" value="SPO35822.1"/>
    <property type="molecule type" value="Genomic_DNA"/>
</dbReference>
<comment type="similarity">
    <text evidence="1">Belongs to the actin family.</text>
</comment>
<feature type="compositionally biased region" description="Low complexity" evidence="2">
    <location>
        <begin position="188"/>
        <end position="202"/>
    </location>
</feature>
<dbReference type="SUPFAM" id="SSF53067">
    <property type="entry name" value="Actin-like ATPase domain"/>
    <property type="match status" value="2"/>
</dbReference>
<dbReference type="Gene3D" id="3.90.640.10">
    <property type="entry name" value="Actin, Chain A, domain 4"/>
    <property type="match status" value="1"/>
</dbReference>